<feature type="transmembrane region" description="Helical" evidence="1">
    <location>
        <begin position="134"/>
        <end position="152"/>
    </location>
</feature>
<dbReference type="Proteomes" id="UP000721844">
    <property type="component" value="Unassembled WGS sequence"/>
</dbReference>
<accession>A0A963YY32</accession>
<feature type="transmembrane region" description="Helical" evidence="1">
    <location>
        <begin position="7"/>
        <end position="26"/>
    </location>
</feature>
<dbReference type="EMBL" id="JAESVA010000001">
    <property type="protein sequence ID" value="MCB8879070.1"/>
    <property type="molecule type" value="Genomic_DNA"/>
</dbReference>
<evidence type="ECO:0000313" key="2">
    <source>
        <dbReference type="EMBL" id="MCB8879070.1"/>
    </source>
</evidence>
<keyword evidence="2" id="KW-0282">Flagellum</keyword>
<organism evidence="2 3">
    <name type="scientific">Acidisoma cellulosilyticum</name>
    <dbReference type="NCBI Taxonomy" id="2802395"/>
    <lineage>
        <taxon>Bacteria</taxon>
        <taxon>Pseudomonadati</taxon>
        <taxon>Pseudomonadota</taxon>
        <taxon>Alphaproteobacteria</taxon>
        <taxon>Acetobacterales</taxon>
        <taxon>Acidocellaceae</taxon>
        <taxon>Acidisoma</taxon>
    </lineage>
</organism>
<protein>
    <submittedName>
        <fullName evidence="2">Flagellar motor protein MotA</fullName>
    </submittedName>
</protein>
<evidence type="ECO:0000313" key="3">
    <source>
        <dbReference type="Proteomes" id="UP000721844"/>
    </source>
</evidence>
<feature type="transmembrane region" description="Helical" evidence="1">
    <location>
        <begin position="187"/>
        <end position="210"/>
    </location>
</feature>
<reference evidence="2 3" key="1">
    <citation type="journal article" date="2021" name="Microorganisms">
        <title>Acidisoma silvae sp. nov. and Acidisomacellulosilytica sp. nov., Two Acidophilic Bacteria Isolated from Decaying Wood, Hydrolyzing Cellulose and Producing Poly-3-hydroxybutyrate.</title>
        <authorList>
            <person name="Mieszkin S."/>
            <person name="Pouder E."/>
            <person name="Uroz S."/>
            <person name="Simon-Colin C."/>
            <person name="Alain K."/>
        </authorList>
    </citation>
    <scope>NUCLEOTIDE SEQUENCE [LARGE SCALE GENOMIC DNA]</scope>
    <source>
        <strain evidence="2 3">HW T5.17</strain>
    </source>
</reference>
<dbReference type="RefSeq" id="WP_227305542.1">
    <property type="nucleotide sequence ID" value="NZ_JAESVA010000001.1"/>
</dbReference>
<keyword evidence="3" id="KW-1185">Reference proteome</keyword>
<evidence type="ECO:0000256" key="1">
    <source>
        <dbReference type="SAM" id="Phobius"/>
    </source>
</evidence>
<proteinExistence type="predicted"/>
<dbReference type="AlphaFoldDB" id="A0A963YY32"/>
<feature type="transmembrane region" description="Helical" evidence="1">
    <location>
        <begin position="38"/>
        <end position="55"/>
    </location>
</feature>
<name>A0A963YY32_9PROT</name>
<sequence>MTRPTSYLIRMLIFLAAVSAVAIFLIPKIRIFFASNPALNSFIFFVMLLGIIWNLRQVQRLGPEVTWVGAYQRSRQKLMGITPPKLLAPMARMLAARADAAGREGRVSISTQAMRSLLDGIGSRLDESREISRYATALMIFLGLLGTFWGLLRTVSAVADVIQGMSVGGGDINAVFDQLKSGLAGPLAGMSTAFSSSMFGLAGALVLGFLDLQAGQAQNRFYNELEDWLAGFTRLSSGVLGGEGEGGNVPAYVQALLEQTAENMEGLQTVLTRGEEGRAQSSQVLGTLADRLNTFTDTMRANQQLMLRIAESQQALAPALQRLADTRDNRASDEIAHAHLRNIEHALQRLIAESEQGRAQSTSELRNELRVLARTVAALGDGAR</sequence>
<keyword evidence="1" id="KW-0812">Transmembrane</keyword>
<keyword evidence="1" id="KW-0472">Membrane</keyword>
<keyword evidence="1" id="KW-1133">Transmembrane helix</keyword>
<keyword evidence="2" id="KW-0969">Cilium</keyword>
<keyword evidence="2" id="KW-0966">Cell projection</keyword>
<comment type="caution">
    <text evidence="2">The sequence shown here is derived from an EMBL/GenBank/DDBJ whole genome shotgun (WGS) entry which is preliminary data.</text>
</comment>
<gene>
    <name evidence="2" type="ORF">ACELLULO517_02405</name>
</gene>